<gene>
    <name evidence="5" type="ordered locus">Despr_2687</name>
</gene>
<dbReference type="RefSeq" id="WP_015725349.1">
    <property type="nucleotide sequence ID" value="NC_014972.1"/>
</dbReference>
<dbReference type="AlphaFoldDB" id="A0A7U3YNV6"/>
<dbReference type="GO" id="GO:0003677">
    <property type="term" value="F:DNA binding"/>
    <property type="evidence" value="ECO:0007669"/>
    <property type="project" value="UniProtKB-KW"/>
</dbReference>
<dbReference type="PROSITE" id="PS51736">
    <property type="entry name" value="RECOMBINASES_3"/>
    <property type="match status" value="1"/>
</dbReference>
<dbReference type="InterPro" id="IPR036162">
    <property type="entry name" value="Resolvase-like_N_sf"/>
</dbReference>
<reference evidence="5 6" key="1">
    <citation type="journal article" date="2011" name="Stand. Genomic Sci.">
        <title>Complete genome sequence of Desulfobulbus propionicus type strain (1pr3).</title>
        <authorList>
            <person name="Pagani I."/>
            <person name="Lapidus A."/>
            <person name="Nolan M."/>
            <person name="Lucas S."/>
            <person name="Hammon N."/>
            <person name="Deshpande S."/>
            <person name="Cheng J.F."/>
            <person name="Chertkov O."/>
            <person name="Davenport K."/>
            <person name="Tapia R."/>
            <person name="Han C."/>
            <person name="Goodwin L."/>
            <person name="Pitluck S."/>
            <person name="Liolios K."/>
            <person name="Mavromatis K."/>
            <person name="Ivanova N."/>
            <person name="Mikhailova N."/>
            <person name="Pati A."/>
            <person name="Chen A."/>
            <person name="Palaniappan K."/>
            <person name="Land M."/>
            <person name="Hauser L."/>
            <person name="Chang Y.J."/>
            <person name="Jeffries C.D."/>
            <person name="Detter J.C."/>
            <person name="Brambilla E."/>
            <person name="Kannan K.P."/>
            <person name="Djao O.D."/>
            <person name="Rohde M."/>
            <person name="Pukall R."/>
            <person name="Spring S."/>
            <person name="Goker M."/>
            <person name="Sikorski J."/>
            <person name="Woyke T."/>
            <person name="Bristow J."/>
            <person name="Eisen J.A."/>
            <person name="Markowitz V."/>
            <person name="Hugenholtz P."/>
            <person name="Kyrpides N.C."/>
            <person name="Klenk H.P."/>
        </authorList>
    </citation>
    <scope>NUCLEOTIDE SEQUENCE [LARGE SCALE GENOMIC DNA]</scope>
    <source>
        <strain evidence="6">ATCC 33891 / DSM 2032 / 1pr3</strain>
    </source>
</reference>
<dbReference type="InterPro" id="IPR011109">
    <property type="entry name" value="DNA_bind_recombinase_dom"/>
</dbReference>
<protein>
    <submittedName>
        <fullName evidence="5">Resolvase domain protein</fullName>
    </submittedName>
</protein>
<dbReference type="Pfam" id="PF00239">
    <property type="entry name" value="Resolvase"/>
    <property type="match status" value="1"/>
</dbReference>
<name>A0A7U3YNV6_DESPD</name>
<dbReference type="Gene3D" id="3.40.50.1390">
    <property type="entry name" value="Resolvase, N-terminal catalytic domain"/>
    <property type="match status" value="1"/>
</dbReference>
<evidence type="ECO:0000313" key="5">
    <source>
        <dbReference type="EMBL" id="ADW18823.1"/>
    </source>
</evidence>
<dbReference type="InterPro" id="IPR038109">
    <property type="entry name" value="DNA_bind_recomb_sf"/>
</dbReference>
<feature type="domain" description="Resolvase/invertase-type recombinase catalytic" evidence="4">
    <location>
        <begin position="4"/>
        <end position="140"/>
    </location>
</feature>
<dbReference type="SMART" id="SM00857">
    <property type="entry name" value="Resolvase"/>
    <property type="match status" value="1"/>
</dbReference>
<dbReference type="Pfam" id="PF07508">
    <property type="entry name" value="Recombinase"/>
    <property type="match status" value="1"/>
</dbReference>
<accession>A0A7U3YNV6</accession>
<dbReference type="GO" id="GO:0000150">
    <property type="term" value="F:DNA strand exchange activity"/>
    <property type="evidence" value="ECO:0007669"/>
    <property type="project" value="InterPro"/>
</dbReference>
<evidence type="ECO:0000259" key="4">
    <source>
        <dbReference type="PROSITE" id="PS51736"/>
    </source>
</evidence>
<dbReference type="InterPro" id="IPR006119">
    <property type="entry name" value="Resolv_N"/>
</dbReference>
<keyword evidence="1" id="KW-0238">DNA-binding</keyword>
<dbReference type="Gene3D" id="3.90.1750.20">
    <property type="entry name" value="Putative Large Serine Recombinase, Chain B, Domain 2"/>
    <property type="match status" value="1"/>
</dbReference>
<sequence length="302" mass="33897">MEGRFVTYYRVSTAKQGRSGLGLEAQKETVTRYLNGGNWEVVGTYTEVESGKRDDRPELEKAIRDCKLKGARLLVAKLDRLSRDLHFITSLQKAGVPFTVAEMPDATELTVHIYAAMAEHERKVISQRTRAALQAAKAKGKKLGNPCLQRGEQIPGSGAPKNANKARIEKADDFARQMAQIIQEMRSEGDSLRDIADSLNNAGYRTARGKEWQAASVKRVLDRVTPREPEMKMIVMGDAAPKSFDGTTPKTHNLLDAHKIVKQFNKEHRGLKAEIGEVMYKQESFVVLVFDTNDDNRFWGYL</sequence>
<dbReference type="InterPro" id="IPR050639">
    <property type="entry name" value="SSR_resolvase"/>
</dbReference>
<dbReference type="Proteomes" id="UP000006365">
    <property type="component" value="Chromosome"/>
</dbReference>
<dbReference type="PANTHER" id="PTHR30461:SF2">
    <property type="entry name" value="SERINE RECOMBINASE PINE-RELATED"/>
    <property type="match status" value="1"/>
</dbReference>
<feature type="region of interest" description="Disordered" evidence="3">
    <location>
        <begin position="144"/>
        <end position="163"/>
    </location>
</feature>
<organism evidence="5 6">
    <name type="scientific">Desulfobulbus propionicus (strain ATCC 33891 / DSM 2032 / VKM B-1956 / 1pr3)</name>
    <dbReference type="NCBI Taxonomy" id="577650"/>
    <lineage>
        <taxon>Bacteria</taxon>
        <taxon>Pseudomonadati</taxon>
        <taxon>Thermodesulfobacteriota</taxon>
        <taxon>Desulfobulbia</taxon>
        <taxon>Desulfobulbales</taxon>
        <taxon>Desulfobulbaceae</taxon>
        <taxon>Desulfobulbus</taxon>
    </lineage>
</organism>
<proteinExistence type="predicted"/>
<evidence type="ECO:0000256" key="2">
    <source>
        <dbReference type="ARBA" id="ARBA00023172"/>
    </source>
</evidence>
<dbReference type="PANTHER" id="PTHR30461">
    <property type="entry name" value="DNA-INVERTASE FROM LAMBDOID PROPHAGE"/>
    <property type="match status" value="1"/>
</dbReference>
<evidence type="ECO:0000313" key="6">
    <source>
        <dbReference type="Proteomes" id="UP000006365"/>
    </source>
</evidence>
<evidence type="ECO:0000256" key="3">
    <source>
        <dbReference type="SAM" id="MobiDB-lite"/>
    </source>
</evidence>
<dbReference type="KEGG" id="dpr:Despr_2687"/>
<keyword evidence="6" id="KW-1185">Reference proteome</keyword>
<dbReference type="CDD" id="cd00338">
    <property type="entry name" value="Ser_Recombinase"/>
    <property type="match status" value="1"/>
</dbReference>
<dbReference type="EMBL" id="CP002364">
    <property type="protein sequence ID" value="ADW18823.1"/>
    <property type="molecule type" value="Genomic_DNA"/>
</dbReference>
<dbReference type="SUPFAM" id="SSF53041">
    <property type="entry name" value="Resolvase-like"/>
    <property type="match status" value="1"/>
</dbReference>
<keyword evidence="2" id="KW-0233">DNA recombination</keyword>
<evidence type="ECO:0000256" key="1">
    <source>
        <dbReference type="ARBA" id="ARBA00023125"/>
    </source>
</evidence>